<dbReference type="AlphaFoldDB" id="A0A2P5DF15"/>
<comment type="caution">
    <text evidence="1">The sequence shown here is derived from an EMBL/GenBank/DDBJ whole genome shotgun (WGS) entry which is preliminary data.</text>
</comment>
<sequence length="73" mass="8208">MHCPTNYFPDWEVASIDEKSGFSILVLSNTAKASSLEVTSLNIKINFITSDYQEKTNFNFPIKSGRVQSNSVF</sequence>
<gene>
    <name evidence="1" type="ORF">PanWU01x14_070820</name>
</gene>
<dbReference type="Proteomes" id="UP000237105">
    <property type="component" value="Unassembled WGS sequence"/>
</dbReference>
<dbReference type="OrthoDB" id="10327292at2759"/>
<name>A0A2P5DF15_PARAD</name>
<protein>
    <submittedName>
        <fullName evidence="1">Uncharacterized protein</fullName>
    </submittedName>
</protein>
<evidence type="ECO:0000313" key="1">
    <source>
        <dbReference type="EMBL" id="PON71895.1"/>
    </source>
</evidence>
<proteinExistence type="predicted"/>
<accession>A0A2P5DF15</accession>
<organism evidence="1 2">
    <name type="scientific">Parasponia andersonii</name>
    <name type="common">Sponia andersonii</name>
    <dbReference type="NCBI Taxonomy" id="3476"/>
    <lineage>
        <taxon>Eukaryota</taxon>
        <taxon>Viridiplantae</taxon>
        <taxon>Streptophyta</taxon>
        <taxon>Embryophyta</taxon>
        <taxon>Tracheophyta</taxon>
        <taxon>Spermatophyta</taxon>
        <taxon>Magnoliopsida</taxon>
        <taxon>eudicotyledons</taxon>
        <taxon>Gunneridae</taxon>
        <taxon>Pentapetalae</taxon>
        <taxon>rosids</taxon>
        <taxon>fabids</taxon>
        <taxon>Rosales</taxon>
        <taxon>Cannabaceae</taxon>
        <taxon>Parasponia</taxon>
    </lineage>
</organism>
<dbReference type="EMBL" id="JXTB01000042">
    <property type="protein sequence ID" value="PON71895.1"/>
    <property type="molecule type" value="Genomic_DNA"/>
</dbReference>
<keyword evidence="2" id="KW-1185">Reference proteome</keyword>
<evidence type="ECO:0000313" key="2">
    <source>
        <dbReference type="Proteomes" id="UP000237105"/>
    </source>
</evidence>
<reference evidence="2" key="1">
    <citation type="submission" date="2016-06" db="EMBL/GenBank/DDBJ databases">
        <title>Parallel loss of symbiosis genes in relatives of nitrogen-fixing non-legume Parasponia.</title>
        <authorList>
            <person name="Van Velzen R."/>
            <person name="Holmer R."/>
            <person name="Bu F."/>
            <person name="Rutten L."/>
            <person name="Van Zeijl A."/>
            <person name="Liu W."/>
            <person name="Santuari L."/>
            <person name="Cao Q."/>
            <person name="Sharma T."/>
            <person name="Shen D."/>
            <person name="Roswanjaya Y."/>
            <person name="Wardhani T."/>
            <person name="Kalhor M.S."/>
            <person name="Jansen J."/>
            <person name="Van den Hoogen J."/>
            <person name="Gungor B."/>
            <person name="Hartog M."/>
            <person name="Hontelez J."/>
            <person name="Verver J."/>
            <person name="Yang W.-C."/>
            <person name="Schijlen E."/>
            <person name="Repin R."/>
            <person name="Schilthuizen M."/>
            <person name="Schranz E."/>
            <person name="Heidstra R."/>
            <person name="Miyata K."/>
            <person name="Fedorova E."/>
            <person name="Kohlen W."/>
            <person name="Bisseling T."/>
            <person name="Smit S."/>
            <person name="Geurts R."/>
        </authorList>
    </citation>
    <scope>NUCLEOTIDE SEQUENCE [LARGE SCALE GENOMIC DNA]</scope>
    <source>
        <strain evidence="2">cv. WU1-14</strain>
    </source>
</reference>